<keyword evidence="4" id="KW-1185">Reference proteome</keyword>
<comment type="caution">
    <text evidence="3">The sequence shown here is derived from an EMBL/GenBank/DDBJ whole genome shotgun (WGS) entry which is preliminary data.</text>
</comment>
<reference evidence="3 4" key="1">
    <citation type="submission" date="2020-08" db="EMBL/GenBank/DDBJ databases">
        <title>Sequencing the genomes of 1000 actinobacteria strains.</title>
        <authorList>
            <person name="Klenk H.-P."/>
        </authorList>
    </citation>
    <scope>NUCLEOTIDE SEQUENCE [LARGE SCALE GENOMIC DNA]</scope>
    <source>
        <strain evidence="3 4">DSM 45886</strain>
    </source>
</reference>
<accession>A0A7W7SNP2</accession>
<evidence type="ECO:0000313" key="3">
    <source>
        <dbReference type="EMBL" id="MBB4958120.1"/>
    </source>
</evidence>
<feature type="transmembrane region" description="Helical" evidence="2">
    <location>
        <begin position="329"/>
        <end position="350"/>
    </location>
</feature>
<protein>
    <submittedName>
        <fullName evidence="3">Uncharacterized protein</fullName>
    </submittedName>
</protein>
<feature type="compositionally biased region" description="Basic and acidic residues" evidence="1">
    <location>
        <begin position="8"/>
        <end position="28"/>
    </location>
</feature>
<feature type="transmembrane region" description="Helical" evidence="2">
    <location>
        <begin position="155"/>
        <end position="177"/>
    </location>
</feature>
<evidence type="ECO:0000256" key="1">
    <source>
        <dbReference type="SAM" id="MobiDB-lite"/>
    </source>
</evidence>
<feature type="transmembrane region" description="Helical" evidence="2">
    <location>
        <begin position="410"/>
        <end position="434"/>
    </location>
</feature>
<feature type="region of interest" description="Disordered" evidence="1">
    <location>
        <begin position="1"/>
        <end position="53"/>
    </location>
</feature>
<dbReference type="Pfam" id="PF19877">
    <property type="entry name" value="DUF6350"/>
    <property type="match status" value="1"/>
</dbReference>
<keyword evidence="2" id="KW-1133">Transmembrane helix</keyword>
<name>A0A7W7SNP2_9ACTN</name>
<feature type="transmembrane region" description="Helical" evidence="2">
    <location>
        <begin position="57"/>
        <end position="82"/>
    </location>
</feature>
<organism evidence="3 4">
    <name type="scientific">Micromonospora polyrhachis</name>
    <dbReference type="NCBI Taxonomy" id="1282883"/>
    <lineage>
        <taxon>Bacteria</taxon>
        <taxon>Bacillati</taxon>
        <taxon>Actinomycetota</taxon>
        <taxon>Actinomycetes</taxon>
        <taxon>Micromonosporales</taxon>
        <taxon>Micromonosporaceae</taxon>
        <taxon>Micromonospora</taxon>
    </lineage>
</organism>
<feature type="transmembrane region" description="Helical" evidence="2">
    <location>
        <begin position="371"/>
        <end position="390"/>
    </location>
</feature>
<dbReference type="Proteomes" id="UP000578819">
    <property type="component" value="Unassembled WGS sequence"/>
</dbReference>
<keyword evidence="2" id="KW-0812">Transmembrane</keyword>
<dbReference type="InterPro" id="IPR045931">
    <property type="entry name" value="DUF6350"/>
</dbReference>
<evidence type="ECO:0000313" key="4">
    <source>
        <dbReference type="Proteomes" id="UP000578819"/>
    </source>
</evidence>
<sequence length="439" mass="43442">MPPVPPDPPHRSAHSEVGDTDPLDRGVEPVEVPPRRTGRPPVQRSGVEPRPRRRAPLAVAAGVNTCWAALVSFLPVATVLALAQLTEDAATFTGAIRIGLAGWLLGHGVPLGTSAGPIGLAPLALGALAAWRVARAGVHTSRAIGAQRRGSPRQALAVAGTVGLWYGVLGALAAVAVDLSGITVPPPRAGLTFAAFGALSALLGAARSTRALGVLAGQTPAALRDGVRTGLVAALLVLGAGAGVAGLAVATGGGEASDMLGAYRTGVAGQAGITLVSVAYAPNAAIWAACYLLGPGFAVGTDTAVRTTEVTVGALPAIPLVAGLPSGPVGGFGALLLAIPVLAGMAAGWLGTRRTLRIAARDRTPVGWLRLFAAAAIAGPVAGASLGFAAMVSGGPLGGGRLVQMGPVPWLVAAIAALVLVASTMIGITAARVFTDRSH</sequence>
<proteinExistence type="predicted"/>
<dbReference type="RefSeq" id="WP_184534267.1">
    <property type="nucleotide sequence ID" value="NZ_JACHJW010000001.1"/>
</dbReference>
<keyword evidence="2" id="KW-0472">Membrane</keyword>
<feature type="transmembrane region" description="Helical" evidence="2">
    <location>
        <begin position="115"/>
        <end position="134"/>
    </location>
</feature>
<gene>
    <name evidence="3" type="ORF">FHR38_001853</name>
</gene>
<evidence type="ECO:0000256" key="2">
    <source>
        <dbReference type="SAM" id="Phobius"/>
    </source>
</evidence>
<dbReference type="EMBL" id="JACHJW010000001">
    <property type="protein sequence ID" value="MBB4958120.1"/>
    <property type="molecule type" value="Genomic_DNA"/>
</dbReference>
<dbReference type="AlphaFoldDB" id="A0A7W7SNP2"/>
<feature type="transmembrane region" description="Helical" evidence="2">
    <location>
        <begin position="227"/>
        <end position="250"/>
    </location>
</feature>
<feature type="transmembrane region" description="Helical" evidence="2">
    <location>
        <begin position="189"/>
        <end position="206"/>
    </location>
</feature>